<name>A0A1J1HM59_9DIPT</name>
<accession>A0A1J1HM59</accession>
<protein>
    <submittedName>
        <fullName evidence="1">CLUMA_CG002921, isoform A</fullName>
    </submittedName>
</protein>
<evidence type="ECO:0000313" key="1">
    <source>
        <dbReference type="EMBL" id="CRK89160.1"/>
    </source>
</evidence>
<gene>
    <name evidence="1" type="ORF">CLUMA_CG002921</name>
</gene>
<keyword evidence="2" id="KW-1185">Reference proteome</keyword>
<evidence type="ECO:0000313" key="2">
    <source>
        <dbReference type="Proteomes" id="UP000183832"/>
    </source>
</evidence>
<dbReference type="EMBL" id="CVRI01000011">
    <property type="protein sequence ID" value="CRK89160.1"/>
    <property type="molecule type" value="Genomic_DNA"/>
</dbReference>
<proteinExistence type="predicted"/>
<dbReference type="AlphaFoldDB" id="A0A1J1HM59"/>
<reference evidence="1 2" key="1">
    <citation type="submission" date="2015-04" db="EMBL/GenBank/DDBJ databases">
        <authorList>
            <person name="Syromyatnikov M.Y."/>
            <person name="Popov V.N."/>
        </authorList>
    </citation>
    <scope>NUCLEOTIDE SEQUENCE [LARGE SCALE GENOMIC DNA]</scope>
</reference>
<organism evidence="1 2">
    <name type="scientific">Clunio marinus</name>
    <dbReference type="NCBI Taxonomy" id="568069"/>
    <lineage>
        <taxon>Eukaryota</taxon>
        <taxon>Metazoa</taxon>
        <taxon>Ecdysozoa</taxon>
        <taxon>Arthropoda</taxon>
        <taxon>Hexapoda</taxon>
        <taxon>Insecta</taxon>
        <taxon>Pterygota</taxon>
        <taxon>Neoptera</taxon>
        <taxon>Endopterygota</taxon>
        <taxon>Diptera</taxon>
        <taxon>Nematocera</taxon>
        <taxon>Chironomoidea</taxon>
        <taxon>Chironomidae</taxon>
        <taxon>Clunio</taxon>
    </lineage>
</organism>
<dbReference type="Proteomes" id="UP000183832">
    <property type="component" value="Unassembled WGS sequence"/>
</dbReference>
<sequence>MGEIVTWSGINYVDRHDNIHPPGELDYNMKHHTNNEESDKKAKHSRHLLYVLMFCIREKFQDKVVNP</sequence>